<dbReference type="PANTHER" id="PTHR43731:SF14">
    <property type="entry name" value="PRESENILIN-ASSOCIATED RHOMBOID-LIKE PROTEIN, MITOCHONDRIAL"/>
    <property type="match status" value="1"/>
</dbReference>
<keyword evidence="9" id="KW-0645">Protease</keyword>
<name>A0A4Q9GZ88_9MICO</name>
<comment type="subcellular location">
    <subcellularLocation>
        <location evidence="1">Membrane</location>
        <topology evidence="1">Multi-pass membrane protein</topology>
    </subcellularLocation>
</comment>
<feature type="transmembrane region" description="Helical" evidence="7">
    <location>
        <begin position="225"/>
        <end position="243"/>
    </location>
</feature>
<dbReference type="GO" id="GO:0006508">
    <property type="term" value="P:proteolysis"/>
    <property type="evidence" value="ECO:0007669"/>
    <property type="project" value="UniProtKB-KW"/>
</dbReference>
<feature type="transmembrane region" description="Helical" evidence="7">
    <location>
        <begin position="74"/>
        <end position="93"/>
    </location>
</feature>
<evidence type="ECO:0000259" key="8">
    <source>
        <dbReference type="PROSITE" id="PS50119"/>
    </source>
</evidence>
<dbReference type="Proteomes" id="UP000294194">
    <property type="component" value="Unassembled WGS sequence"/>
</dbReference>
<dbReference type="PANTHER" id="PTHR43731">
    <property type="entry name" value="RHOMBOID PROTEASE"/>
    <property type="match status" value="1"/>
</dbReference>
<evidence type="ECO:0000256" key="7">
    <source>
        <dbReference type="SAM" id="Phobius"/>
    </source>
</evidence>
<comment type="similarity">
    <text evidence="2">Belongs to the peptidase S54 family.</text>
</comment>
<dbReference type="GO" id="GO:0016020">
    <property type="term" value="C:membrane"/>
    <property type="evidence" value="ECO:0007669"/>
    <property type="project" value="UniProtKB-SubCell"/>
</dbReference>
<keyword evidence="4" id="KW-0378">Hydrolase</keyword>
<dbReference type="EMBL" id="SISG01000001">
    <property type="protein sequence ID" value="TBN58153.1"/>
    <property type="molecule type" value="Genomic_DNA"/>
</dbReference>
<feature type="transmembrane region" description="Helical" evidence="7">
    <location>
        <begin position="177"/>
        <end position="195"/>
    </location>
</feature>
<dbReference type="InterPro" id="IPR000315">
    <property type="entry name" value="Znf_B-box"/>
</dbReference>
<evidence type="ECO:0000256" key="1">
    <source>
        <dbReference type="ARBA" id="ARBA00004141"/>
    </source>
</evidence>
<evidence type="ECO:0000256" key="3">
    <source>
        <dbReference type="ARBA" id="ARBA00022692"/>
    </source>
</evidence>
<feature type="transmembrane region" description="Helical" evidence="7">
    <location>
        <begin position="153"/>
        <end position="171"/>
    </location>
</feature>
<sequence length="273" mass="29781">MSDARDPNNYCYRHPDRESYILCQRCGRTICPECQTQAAVGVHCPECVAEARARMPKRKPAIVTAFRRSSTKPVVTYSIIVLNAIVFALQFLLGDFVFQNFAYAPFLTASEPWRMITSAFLHSETSIFHILFNMYALFIFGPQLEQMLGRGRFIALYLLSAFGGSVAVLLLGDPTGGVIGASGAIFGLFGAFFMIQRKLGGNTIQLVILIALNLVLGFIIPNVSWQGHVGGLVVGLAVSYVYLQTRSPAQRRWQIGGVVAIAAALVAITLIAA</sequence>
<evidence type="ECO:0000256" key="5">
    <source>
        <dbReference type="ARBA" id="ARBA00022989"/>
    </source>
</evidence>
<keyword evidence="5 7" id="KW-1133">Transmembrane helix</keyword>
<evidence type="ECO:0000256" key="2">
    <source>
        <dbReference type="ARBA" id="ARBA00009045"/>
    </source>
</evidence>
<dbReference type="GO" id="GO:0008270">
    <property type="term" value="F:zinc ion binding"/>
    <property type="evidence" value="ECO:0007669"/>
    <property type="project" value="InterPro"/>
</dbReference>
<dbReference type="PROSITE" id="PS50119">
    <property type="entry name" value="ZF_BBOX"/>
    <property type="match status" value="1"/>
</dbReference>
<evidence type="ECO:0000256" key="6">
    <source>
        <dbReference type="ARBA" id="ARBA00023136"/>
    </source>
</evidence>
<feature type="domain" description="B box-type" evidence="8">
    <location>
        <begin position="6"/>
        <end position="43"/>
    </location>
</feature>
<keyword evidence="10" id="KW-1185">Reference proteome</keyword>
<gene>
    <name evidence="9" type="ORF">EYE40_12565</name>
</gene>
<feature type="transmembrane region" description="Helical" evidence="7">
    <location>
        <begin position="255"/>
        <end position="272"/>
    </location>
</feature>
<dbReference type="AlphaFoldDB" id="A0A4Q9GZ88"/>
<keyword evidence="6 7" id="KW-0472">Membrane</keyword>
<dbReference type="Gene3D" id="1.20.1540.10">
    <property type="entry name" value="Rhomboid-like"/>
    <property type="match status" value="1"/>
</dbReference>
<protein>
    <submittedName>
        <fullName evidence="9">Rhomboid family intramembrane serine protease</fullName>
    </submittedName>
</protein>
<dbReference type="GO" id="GO:0004252">
    <property type="term" value="F:serine-type endopeptidase activity"/>
    <property type="evidence" value="ECO:0007669"/>
    <property type="project" value="InterPro"/>
</dbReference>
<dbReference type="InterPro" id="IPR050925">
    <property type="entry name" value="Rhomboid_protease_S54"/>
</dbReference>
<dbReference type="InterPro" id="IPR022764">
    <property type="entry name" value="Peptidase_S54_rhomboid_dom"/>
</dbReference>
<dbReference type="Pfam" id="PF01694">
    <property type="entry name" value="Rhomboid"/>
    <property type="match status" value="1"/>
</dbReference>
<feature type="transmembrane region" description="Helical" evidence="7">
    <location>
        <begin position="113"/>
        <end position="141"/>
    </location>
</feature>
<evidence type="ECO:0000313" key="10">
    <source>
        <dbReference type="Proteomes" id="UP000294194"/>
    </source>
</evidence>
<accession>A0A4Q9GZ88</accession>
<keyword evidence="3 7" id="KW-0812">Transmembrane</keyword>
<proteinExistence type="inferred from homology"/>
<reference evidence="10" key="1">
    <citation type="submission" date="2019-02" db="EMBL/GenBank/DDBJ databases">
        <title>Glaciihabitans arcticus sp. nov., a psychrotolerant bacterium isolated from polar soil.</title>
        <authorList>
            <person name="Dahal R.H."/>
        </authorList>
    </citation>
    <scope>NUCLEOTIDE SEQUENCE [LARGE SCALE GENOMIC DNA]</scope>
    <source>
        <strain evidence="10">RP-3-7</strain>
    </source>
</reference>
<dbReference type="SUPFAM" id="SSF144091">
    <property type="entry name" value="Rhomboid-like"/>
    <property type="match status" value="1"/>
</dbReference>
<organism evidence="9 10">
    <name type="scientific">Glaciihabitans arcticus</name>
    <dbReference type="NCBI Taxonomy" id="2668039"/>
    <lineage>
        <taxon>Bacteria</taxon>
        <taxon>Bacillati</taxon>
        <taxon>Actinomycetota</taxon>
        <taxon>Actinomycetes</taxon>
        <taxon>Micrococcales</taxon>
        <taxon>Microbacteriaceae</taxon>
        <taxon>Glaciihabitans</taxon>
    </lineage>
</organism>
<evidence type="ECO:0000256" key="4">
    <source>
        <dbReference type="ARBA" id="ARBA00022801"/>
    </source>
</evidence>
<dbReference type="InterPro" id="IPR035952">
    <property type="entry name" value="Rhomboid-like_sf"/>
</dbReference>
<comment type="caution">
    <text evidence="9">The sequence shown here is derived from an EMBL/GenBank/DDBJ whole genome shotgun (WGS) entry which is preliminary data.</text>
</comment>
<evidence type="ECO:0000313" key="9">
    <source>
        <dbReference type="EMBL" id="TBN58153.1"/>
    </source>
</evidence>
<dbReference type="SUPFAM" id="SSF57845">
    <property type="entry name" value="B-box zinc-binding domain"/>
    <property type="match status" value="1"/>
</dbReference>
<feature type="transmembrane region" description="Helical" evidence="7">
    <location>
        <begin position="202"/>
        <end position="219"/>
    </location>
</feature>